<reference evidence="14" key="5">
    <citation type="submission" date="2025-09" db="UniProtKB">
        <authorList>
            <consortium name="Ensembl"/>
        </authorList>
    </citation>
    <scope>IDENTIFICATION</scope>
</reference>
<dbReference type="OMA" id="GFIWQLK"/>
<keyword evidence="5" id="KW-0804">Transcription</keyword>
<evidence type="ECO:0000256" key="12">
    <source>
        <dbReference type="PROSITE-ProRule" id="PRU00221"/>
    </source>
</evidence>
<feature type="compositionally biased region" description="Basic and acidic residues" evidence="13">
    <location>
        <begin position="54"/>
        <end position="70"/>
    </location>
</feature>
<protein>
    <recommendedName>
        <fullName evidence="9">General transcription factor 3C polypeptide 2</fullName>
    </recommendedName>
    <alternativeName>
        <fullName evidence="10">TF3C-beta</fullName>
    </alternativeName>
    <alternativeName>
        <fullName evidence="11">Transcription factor IIIC subunit beta</fullName>
    </alternativeName>
</protein>
<reference evidence="14" key="4">
    <citation type="submission" date="2025-08" db="UniProtKB">
        <authorList>
            <consortium name="Ensembl"/>
        </authorList>
    </citation>
    <scope>IDENTIFICATION</scope>
</reference>
<evidence type="ECO:0000256" key="6">
    <source>
        <dbReference type="ARBA" id="ARBA00023242"/>
    </source>
</evidence>
<keyword evidence="2" id="KW-0597">Phosphoprotein</keyword>
<dbReference type="Pfam" id="PF00400">
    <property type="entry name" value="WD40"/>
    <property type="match status" value="1"/>
</dbReference>
<keyword evidence="4" id="KW-0677">Repeat</keyword>
<evidence type="ECO:0000256" key="13">
    <source>
        <dbReference type="SAM" id="MobiDB-lite"/>
    </source>
</evidence>
<dbReference type="Gene3D" id="2.130.10.10">
    <property type="entry name" value="YVTN repeat-like/Quinoprotein amine dehydrogenase"/>
    <property type="match status" value="1"/>
</dbReference>
<feature type="compositionally biased region" description="Basic residues" evidence="13">
    <location>
        <begin position="154"/>
        <end position="166"/>
    </location>
</feature>
<keyword evidence="6" id="KW-0539">Nucleus</keyword>
<dbReference type="SMART" id="SM00320">
    <property type="entry name" value="WD40"/>
    <property type="match status" value="4"/>
</dbReference>
<evidence type="ECO:0000256" key="3">
    <source>
        <dbReference type="ARBA" id="ARBA00022574"/>
    </source>
</evidence>
<evidence type="ECO:0000256" key="4">
    <source>
        <dbReference type="ARBA" id="ARBA00022737"/>
    </source>
</evidence>
<proteinExistence type="predicted"/>
<dbReference type="InterPro" id="IPR001680">
    <property type="entry name" value="WD40_rpt"/>
</dbReference>
<dbReference type="InterPro" id="IPR015943">
    <property type="entry name" value="WD40/YVTN_repeat-like_dom_sf"/>
</dbReference>
<dbReference type="GO" id="GO:0005634">
    <property type="term" value="C:nucleus"/>
    <property type="evidence" value="ECO:0007669"/>
    <property type="project" value="UniProtKB-SubCell"/>
</dbReference>
<dbReference type="GO" id="GO:0006383">
    <property type="term" value="P:transcription by RNA polymerase III"/>
    <property type="evidence" value="ECO:0007669"/>
    <property type="project" value="TreeGrafter"/>
</dbReference>
<dbReference type="PANTHER" id="PTHR15052:SF2">
    <property type="entry name" value="GENERAL TRANSCRIPTION FACTOR 3C POLYPEPTIDE 2"/>
    <property type="match status" value="1"/>
</dbReference>
<comment type="subunit">
    <text evidence="8">Part of the TFIIIC subcomplex TFIIIC2, consisting of six subunits, GTF3C1, GTF3C2, GTF3C3, GTF3C4, GTF3C5 and GTF3C6.</text>
</comment>
<dbReference type="PROSITE" id="PS00678">
    <property type="entry name" value="WD_REPEATS_1"/>
    <property type="match status" value="1"/>
</dbReference>
<organism evidence="14 15">
    <name type="scientific">Electrophorus electricus</name>
    <name type="common">Electric eel</name>
    <name type="synonym">Gymnotus electricus</name>
    <dbReference type="NCBI Taxonomy" id="8005"/>
    <lineage>
        <taxon>Eukaryota</taxon>
        <taxon>Metazoa</taxon>
        <taxon>Chordata</taxon>
        <taxon>Craniata</taxon>
        <taxon>Vertebrata</taxon>
        <taxon>Euteleostomi</taxon>
        <taxon>Actinopterygii</taxon>
        <taxon>Neopterygii</taxon>
        <taxon>Teleostei</taxon>
        <taxon>Ostariophysi</taxon>
        <taxon>Gymnotiformes</taxon>
        <taxon>Gymnotoidei</taxon>
        <taxon>Gymnotidae</taxon>
        <taxon>Electrophorus</taxon>
    </lineage>
</organism>
<keyword evidence="3 12" id="KW-0853">WD repeat</keyword>
<dbReference type="GO" id="GO:0000127">
    <property type="term" value="C:transcription factor TFIIIC complex"/>
    <property type="evidence" value="ECO:0007669"/>
    <property type="project" value="TreeGrafter"/>
</dbReference>
<reference evidence="14" key="3">
    <citation type="submission" date="2020-05" db="EMBL/GenBank/DDBJ databases">
        <title>Electrophorus electricus (electric eel) genome, fEleEle1, primary haplotype.</title>
        <authorList>
            <person name="Myers G."/>
            <person name="Meyer A."/>
            <person name="Fedrigo O."/>
            <person name="Formenti G."/>
            <person name="Rhie A."/>
            <person name="Tracey A."/>
            <person name="Sims Y."/>
            <person name="Jarvis E.D."/>
        </authorList>
    </citation>
    <scope>NUCLEOTIDE SEQUENCE [LARGE SCALE GENOMIC DNA]</scope>
</reference>
<keyword evidence="15" id="KW-1185">Reference proteome</keyword>
<dbReference type="AlphaFoldDB" id="A0A4W4GX25"/>
<dbReference type="SUPFAM" id="SSF50978">
    <property type="entry name" value="WD40 repeat-like"/>
    <property type="match status" value="1"/>
</dbReference>
<dbReference type="FunFam" id="2.130.10.10:FF:000311">
    <property type="entry name" value="general transcription factor 3C polypeptide 2"/>
    <property type="match status" value="1"/>
</dbReference>
<evidence type="ECO:0000256" key="2">
    <source>
        <dbReference type="ARBA" id="ARBA00022553"/>
    </source>
</evidence>
<evidence type="ECO:0000313" key="14">
    <source>
        <dbReference type="Ensembl" id="ENSEEEP00000042148.2"/>
    </source>
</evidence>
<dbReference type="PROSITE" id="PS50082">
    <property type="entry name" value="WD_REPEATS_2"/>
    <property type="match status" value="1"/>
</dbReference>
<comment type="subcellular location">
    <subcellularLocation>
        <location evidence="1">Nucleus</location>
    </subcellularLocation>
</comment>
<evidence type="ECO:0000256" key="1">
    <source>
        <dbReference type="ARBA" id="ARBA00004123"/>
    </source>
</evidence>
<dbReference type="Proteomes" id="UP000314983">
    <property type="component" value="Chromosome 8"/>
</dbReference>
<feature type="compositionally biased region" description="Polar residues" evidence="13">
    <location>
        <begin position="142"/>
        <end position="153"/>
    </location>
</feature>
<accession>A0A4W4GX25</accession>
<sequence>MAGTAPEVGIQTGELMGFPCEKDAEEQSEQINRMDSESRKRGRPRKKLAYNQKSKKDSASDAEPKNETSRSKAPAKIKQKVNESLSQTPLQHDSPAILESPEMTPGGRPKRRAAKVALEYLQKIHKDLEHADTASTKREDTSPIQLASTPQRKTSVRGRGRGRKRKAPDYDGDNNDDADFNPEGHGEVESEEDDDEEYGDSKPCLQLNKVGIRDEHCSPWVFSEWMPSVTDWHLMSISEAEKYLPKEEESMTFMLSRDGIKGQSVLQRVKRFESLPPHSERWDSLFFVGGPVWAMEWCPCPDGASDKQYAALYCNRGMDDRHKMNILHTEHALLQLWDLGNLQMSRPSSSPHLAYALAINDGCIWNLKWCPSGAWEQPTTNRKTPHMPRLGLIAAAFSNGSIGVYSLPHPEALMTQNPATGEASQAPLIYRVKRIMTVKVGSNQADHNGQSGQCFALDWLPVKPHNILAGGFSDGMVALWDLSTKSPLQKVRAPDRSVCLYPYHCFLAHDNTVRCLSWCKASSELLVTVGDDRKVNLWNLSKTSTPLKAVKRFLPTEVSWPLLWSGVFLAQECCYTALGQQGLHYLDSGYFGQKPFFVCTRKATVWSLSMSDWMNSCVIGDNAGDLVCSLLCDPNCIYANSKRHRFPVYRTEMIPFGPAKKQGQAEEAREAGAAPQEEPQSYRGAVRRYYLRFNDMDLRSFSKYQDKPIVKQLHASETKGILFVDKMPLNALYKVRFNPNMGAHGWVLSAGQSGLVRVHCVRGLSGAVMHKLIQESQAHFNAMFCSQESDSVAAAIHCCTADTVQV</sequence>
<feature type="compositionally biased region" description="Basic and acidic residues" evidence="13">
    <location>
        <begin position="122"/>
        <end position="141"/>
    </location>
</feature>
<name>A0A4W4GX25_ELEEL</name>
<evidence type="ECO:0000256" key="8">
    <source>
        <dbReference type="ARBA" id="ARBA00063334"/>
    </source>
</evidence>
<dbReference type="InterPro" id="IPR036322">
    <property type="entry name" value="WD40_repeat_dom_sf"/>
</dbReference>
<dbReference type="STRING" id="8005.ENSEEEP00000042148"/>
<dbReference type="InterPro" id="IPR019775">
    <property type="entry name" value="WD40_repeat_CS"/>
</dbReference>
<dbReference type="PROSITE" id="PS50294">
    <property type="entry name" value="WD_REPEATS_REGION"/>
    <property type="match status" value="1"/>
</dbReference>
<feature type="region of interest" description="Disordered" evidence="13">
    <location>
        <begin position="1"/>
        <end position="202"/>
    </location>
</feature>
<evidence type="ECO:0000256" key="11">
    <source>
        <dbReference type="ARBA" id="ARBA00080928"/>
    </source>
</evidence>
<evidence type="ECO:0000256" key="9">
    <source>
        <dbReference type="ARBA" id="ARBA00069550"/>
    </source>
</evidence>
<reference evidence="15" key="2">
    <citation type="journal article" date="2017" name="Sci. Adv.">
        <title>A tail of two voltages: Proteomic comparison of the three electric organs of the electric eel.</title>
        <authorList>
            <person name="Traeger L.L."/>
            <person name="Sabat G."/>
            <person name="Barrett-Wilt G.A."/>
            <person name="Wells G.B."/>
            <person name="Sussman M.R."/>
        </authorList>
    </citation>
    <scope>NUCLEOTIDE SEQUENCE [LARGE SCALE GENOMIC DNA]</scope>
</reference>
<feature type="compositionally biased region" description="Acidic residues" evidence="13">
    <location>
        <begin position="189"/>
        <end position="198"/>
    </location>
</feature>
<dbReference type="PANTHER" id="PTHR15052">
    <property type="entry name" value="RNA POLYMERASE III TRANSCRIPTION INITIATION FACTOR COMPLEX SUBUNIT"/>
    <property type="match status" value="1"/>
</dbReference>
<reference evidence="15" key="1">
    <citation type="journal article" date="2014" name="Science">
        <title>Nonhuman genetics. Genomic basis for the convergent evolution of electric organs.</title>
        <authorList>
            <person name="Gallant J.R."/>
            <person name="Traeger L.L."/>
            <person name="Volkening J.D."/>
            <person name="Moffett H."/>
            <person name="Chen P.H."/>
            <person name="Novina C.D."/>
            <person name="Phillips G.N.Jr."/>
            <person name="Anand R."/>
            <person name="Wells G.B."/>
            <person name="Pinch M."/>
            <person name="Guth R."/>
            <person name="Unguez G.A."/>
            <person name="Albert J.S."/>
            <person name="Zakon H.H."/>
            <person name="Samanta M.P."/>
            <person name="Sussman M.R."/>
        </authorList>
    </citation>
    <scope>NUCLEOTIDE SEQUENCE [LARGE SCALE GENOMIC DNA]</scope>
</reference>
<feature type="repeat" description="WD" evidence="12">
    <location>
        <begin position="506"/>
        <end position="548"/>
    </location>
</feature>
<gene>
    <name evidence="14" type="primary">GTF3C2</name>
</gene>
<feature type="compositionally biased region" description="Polar residues" evidence="13">
    <location>
        <begin position="82"/>
        <end position="91"/>
    </location>
</feature>
<evidence type="ECO:0000256" key="10">
    <source>
        <dbReference type="ARBA" id="ARBA00077594"/>
    </source>
</evidence>
<evidence type="ECO:0000313" key="15">
    <source>
        <dbReference type="Proteomes" id="UP000314983"/>
    </source>
</evidence>
<dbReference type="InterPro" id="IPR052416">
    <property type="entry name" value="GTF3C_component"/>
</dbReference>
<dbReference type="GeneTree" id="ENSGT00390000018632"/>
<dbReference type="Ensembl" id="ENSEEET00000042633.2">
    <property type="protein sequence ID" value="ENSEEEP00000042148.2"/>
    <property type="gene ID" value="ENSEEEG00000019910.2"/>
</dbReference>
<comment type="function">
    <text evidence="7">Required for RNA polymerase III-mediated transcription. Component of TFIIIC that initiates transcription complex assembly on tRNA and is required for transcription of 5S rRNA and other stable nuclear and cytoplasmic RNAs. May play a direct role in stabilizing interactions of TFIIIC2 with TFIIIC1.</text>
</comment>
<evidence type="ECO:0000256" key="5">
    <source>
        <dbReference type="ARBA" id="ARBA00023163"/>
    </source>
</evidence>
<feature type="compositionally biased region" description="Acidic residues" evidence="13">
    <location>
        <begin position="170"/>
        <end position="180"/>
    </location>
</feature>
<evidence type="ECO:0000256" key="7">
    <source>
        <dbReference type="ARBA" id="ARBA00053668"/>
    </source>
</evidence>